<dbReference type="RefSeq" id="WP_103074827.1">
    <property type="nucleotide sequence ID" value="NZ_NPZB01000001.1"/>
</dbReference>
<evidence type="ECO:0000313" key="14">
    <source>
        <dbReference type="EMBL" id="PNS09801.1"/>
    </source>
</evidence>
<name>A0A2K1Q469_9GAMM</name>
<accession>A0A2K1Q469</accession>
<keyword evidence="3" id="KW-0813">Transport</keyword>
<evidence type="ECO:0000256" key="5">
    <source>
        <dbReference type="ARBA" id="ARBA00022692"/>
    </source>
</evidence>
<keyword evidence="7" id="KW-0630">Potassium</keyword>
<keyword evidence="4" id="KW-0633">Potassium transport</keyword>
<dbReference type="EMBL" id="NPZB01000001">
    <property type="protein sequence ID" value="PNS09801.1"/>
    <property type="molecule type" value="Genomic_DNA"/>
</dbReference>
<dbReference type="Proteomes" id="UP000236220">
    <property type="component" value="Unassembled WGS sequence"/>
</dbReference>
<dbReference type="OrthoDB" id="7626281at2"/>
<keyword evidence="5 13" id="KW-0812">Transmembrane</keyword>
<evidence type="ECO:0000256" key="8">
    <source>
        <dbReference type="ARBA" id="ARBA00022989"/>
    </source>
</evidence>
<feature type="transmembrane region" description="Helical" evidence="13">
    <location>
        <begin position="162"/>
        <end position="181"/>
    </location>
</feature>
<evidence type="ECO:0000256" key="4">
    <source>
        <dbReference type="ARBA" id="ARBA00022538"/>
    </source>
</evidence>
<organism evidence="14 15">
    <name type="scientific">Solilutibacter silvestris</name>
    <dbReference type="NCBI Taxonomy" id="1645665"/>
    <lineage>
        <taxon>Bacteria</taxon>
        <taxon>Pseudomonadati</taxon>
        <taxon>Pseudomonadota</taxon>
        <taxon>Gammaproteobacteria</taxon>
        <taxon>Lysobacterales</taxon>
        <taxon>Lysobacteraceae</taxon>
        <taxon>Solilutibacter</taxon>
    </lineage>
</organism>
<proteinExistence type="inferred from homology"/>
<keyword evidence="9" id="KW-0406">Ion transport</keyword>
<keyword evidence="15" id="KW-1185">Reference proteome</keyword>
<evidence type="ECO:0000256" key="7">
    <source>
        <dbReference type="ARBA" id="ARBA00022958"/>
    </source>
</evidence>
<evidence type="ECO:0008006" key="16">
    <source>
        <dbReference type="Google" id="ProtNLM"/>
    </source>
</evidence>
<keyword evidence="8 13" id="KW-1133">Transmembrane helix</keyword>
<evidence type="ECO:0000256" key="6">
    <source>
        <dbReference type="ARBA" id="ARBA00022826"/>
    </source>
</evidence>
<dbReference type="GO" id="GO:0016020">
    <property type="term" value="C:membrane"/>
    <property type="evidence" value="ECO:0007669"/>
    <property type="project" value="UniProtKB-SubCell"/>
</dbReference>
<feature type="transmembrane region" description="Helical" evidence="13">
    <location>
        <begin position="86"/>
        <end position="104"/>
    </location>
</feature>
<comment type="catalytic activity">
    <reaction evidence="12">
        <text>K(+)(in) = K(+)(out)</text>
        <dbReference type="Rhea" id="RHEA:29463"/>
        <dbReference type="ChEBI" id="CHEBI:29103"/>
    </reaction>
</comment>
<reference evidence="14 15" key="1">
    <citation type="submission" date="2017-08" db="EMBL/GenBank/DDBJ databases">
        <title>Lysobacter sylvestris genome.</title>
        <authorList>
            <person name="Zhang D.-C."/>
            <person name="Albuquerque L."/>
            <person name="Franca L."/>
            <person name="Froufe H.J.C."/>
            <person name="Barroso C."/>
            <person name="Egas C."/>
            <person name="Da Costa M."/>
            <person name="Margesin R."/>
        </authorList>
    </citation>
    <scope>NUCLEOTIDE SEQUENCE [LARGE SCALE GENOMIC DNA]</scope>
    <source>
        <strain evidence="14 15">AM20-91</strain>
    </source>
</reference>
<evidence type="ECO:0000256" key="2">
    <source>
        <dbReference type="ARBA" id="ARBA00006920"/>
    </source>
</evidence>
<keyword evidence="10 13" id="KW-0472">Membrane</keyword>
<evidence type="ECO:0000256" key="12">
    <source>
        <dbReference type="ARBA" id="ARBA00034430"/>
    </source>
</evidence>
<comment type="subcellular location">
    <subcellularLocation>
        <location evidence="1">Membrane</location>
        <topology evidence="1">Multi-pass membrane protein</topology>
    </subcellularLocation>
</comment>
<comment type="caution">
    <text evidence="14">The sequence shown here is derived from an EMBL/GenBank/DDBJ whole genome shotgun (WGS) entry which is preliminary data.</text>
</comment>
<dbReference type="AlphaFoldDB" id="A0A2K1Q469"/>
<dbReference type="GO" id="GO:0015252">
    <property type="term" value="F:proton channel activity"/>
    <property type="evidence" value="ECO:0007669"/>
    <property type="project" value="InterPro"/>
</dbReference>
<feature type="transmembrane region" description="Helical" evidence="13">
    <location>
        <begin position="20"/>
        <end position="37"/>
    </location>
</feature>
<evidence type="ECO:0000256" key="3">
    <source>
        <dbReference type="ARBA" id="ARBA00022448"/>
    </source>
</evidence>
<keyword evidence="6" id="KW-0631">Potassium channel</keyword>
<evidence type="ECO:0000256" key="10">
    <source>
        <dbReference type="ARBA" id="ARBA00023136"/>
    </source>
</evidence>
<evidence type="ECO:0000313" key="15">
    <source>
        <dbReference type="Proteomes" id="UP000236220"/>
    </source>
</evidence>
<dbReference type="Pfam" id="PF06736">
    <property type="entry name" value="TMEM175"/>
    <property type="match status" value="1"/>
</dbReference>
<evidence type="ECO:0000256" key="13">
    <source>
        <dbReference type="SAM" id="Phobius"/>
    </source>
</evidence>
<sequence>MSSSATPATPGTDLFPHERVVFFSDAVFAIAITLLAIELKLPGHDTTDAAAAVEITATFIAYFVSFMVTGVFWTSHMLTWKHVTRVNGGMVWLTLMQLMFVALMPFATREYSLAIVANDPWRSAMYAAVLMMISFFSLRTRLKVVRQEDLRDKIGFIETRWFIARGVIPLCIFAVMVPLAFVVPPKWIALVFFLIFPLLKIVRRRIFQSSTPALESPHD</sequence>
<feature type="transmembrane region" description="Helical" evidence="13">
    <location>
        <begin position="49"/>
        <end position="74"/>
    </location>
</feature>
<feature type="transmembrane region" description="Helical" evidence="13">
    <location>
        <begin position="124"/>
        <end position="142"/>
    </location>
</feature>
<evidence type="ECO:0000256" key="9">
    <source>
        <dbReference type="ARBA" id="ARBA00023065"/>
    </source>
</evidence>
<evidence type="ECO:0000256" key="1">
    <source>
        <dbReference type="ARBA" id="ARBA00004141"/>
    </source>
</evidence>
<dbReference type="InterPro" id="IPR010617">
    <property type="entry name" value="TMEM175-like"/>
</dbReference>
<feature type="transmembrane region" description="Helical" evidence="13">
    <location>
        <begin position="187"/>
        <end position="202"/>
    </location>
</feature>
<keyword evidence="11" id="KW-0407">Ion channel</keyword>
<gene>
    <name evidence="14" type="ORF">Lysil_1430</name>
</gene>
<comment type="similarity">
    <text evidence="2">Belongs to the TMEM175 family.</text>
</comment>
<evidence type="ECO:0000256" key="11">
    <source>
        <dbReference type="ARBA" id="ARBA00023303"/>
    </source>
</evidence>
<dbReference type="GO" id="GO:0005267">
    <property type="term" value="F:potassium channel activity"/>
    <property type="evidence" value="ECO:0007669"/>
    <property type="project" value="UniProtKB-KW"/>
</dbReference>
<protein>
    <recommendedName>
        <fullName evidence="16">Integral membrane protein</fullName>
    </recommendedName>
</protein>